<dbReference type="SUPFAM" id="SSF52467">
    <property type="entry name" value="DHS-like NAD/FAD-binding domain"/>
    <property type="match status" value="1"/>
</dbReference>
<feature type="domain" description="Thiamine pyrophosphate enzyme central" evidence="10">
    <location>
        <begin position="292"/>
        <end position="422"/>
    </location>
</feature>
<dbReference type="GO" id="GO:0000949">
    <property type="term" value="P:aromatic amino acid family catabolic process to alcohol via Ehrlich pathway"/>
    <property type="evidence" value="ECO:0007669"/>
    <property type="project" value="TreeGrafter"/>
</dbReference>
<evidence type="ECO:0000259" key="10">
    <source>
        <dbReference type="Pfam" id="PF00205"/>
    </source>
</evidence>
<dbReference type="Gene3D" id="3.40.50.970">
    <property type="match status" value="2"/>
</dbReference>
<evidence type="ECO:0000259" key="12">
    <source>
        <dbReference type="Pfam" id="PF02776"/>
    </source>
</evidence>
<dbReference type="GO" id="GO:0005634">
    <property type="term" value="C:nucleus"/>
    <property type="evidence" value="ECO:0007669"/>
    <property type="project" value="TreeGrafter"/>
</dbReference>
<keyword evidence="6" id="KW-0460">Magnesium</keyword>
<gene>
    <name evidence="13" type="ORF">Aory04_000176700</name>
</gene>
<dbReference type="InterPro" id="IPR012000">
    <property type="entry name" value="Thiamin_PyroP_enz_cen_dom"/>
</dbReference>
<comment type="similarity">
    <text evidence="2">Belongs to the TPP enzyme family.</text>
</comment>
<dbReference type="Pfam" id="PF02775">
    <property type="entry name" value="TPP_enzyme_C"/>
    <property type="match status" value="1"/>
</dbReference>
<dbReference type="InterPro" id="IPR047213">
    <property type="entry name" value="TPP_PYR_PDC_IPDC-like"/>
</dbReference>
<dbReference type="InterPro" id="IPR029035">
    <property type="entry name" value="DHS-like_NAD/FAD-binding_dom"/>
</dbReference>
<keyword evidence="7" id="KW-0786">Thiamine pyrophosphate</keyword>
<dbReference type="InterPro" id="IPR012110">
    <property type="entry name" value="PDC/IPDC-like"/>
</dbReference>
<sequence>MIGSKLSREPELCWRFVGCMVVVWTVMLQVYVHSACCCLDCSSSSYLLSYLCTGDQHMTLINNVYTSISSTSNDAMPSDKASEASAFGVRHPVDMRLRASPFLSPNAEMHLFGYRQGVSNLRLRSMYRTIEIPSVIYKREDVYSTEESNAKADCLEIGAVVTTFGVGELSAINAIAGAYAERAPVVHIVGTPMRASQESRALIHHTFNDGDYQRFDAIQEHVTVAQVSLNDHRTAPSEIDRILLQCLLHSRPVRIAIPVDMVPVLVPVAGLSSKIQIPPAVRQPQVEEAALSAVLKRIYSSKKPMILVDGETRSFGMHGRVNHLVRTISWPTFTSGFGKGLVDETLPNVYGVSTLAYKAFVDSCDLVLVFGPHFSNTNSYNYLLKPADEKSVLLSPNSIQVNKDVFRDLPVGYFIEQLTQQLDISKIPTHKHDLVHPSLRTLPEVSPTDLVTQTGGFWKRFSPFLRTGDIILGETGTPGYGVNDFILPPQTRLFKPATWLSIGYMLPAALGASHAQRDLVISNKYHSVSNPRTILFIGDGSFQMTVQELGTIIHQKLNVIIFLINNDGYTIERCIHGRSQAYNDIAPWRYLKAAEFFGADQEGEYKALTWEVRTWADLDRVLNDSQLANGKGLRMVEVFMERLDAPDVLMGLLNNQVLRENAQTRRGGGGDNDSNNDSDSSDGSGSSSGSSGCGTTNNLLTTTYIVPNNAWNWTSQGSRSADASPTIYDGSYFQGEGYISYNITGGSRCRDANGELRILGYAWVGPQPPYPTGPLNPFIVGFKAWESDKPVNEIHTSYNPIKWTEDSVCPMEPDLVRIATTRGWIDLTAHTSGASDVMIMNVSMDSAKSTAVSFNATTASNPEPAIDGGEGLIRLPGRTCSSYGISMGWPSTTSLNGSVTNTTLDLRFVGSGNTSSDYKNYRGTEDELHIEFSVTFSGQLDSINSTKVLNIQSGNQTLAWVPNDGVRVLPDRWCGVTGAAKFVTSTLGNTVGGVSRTVGGVTGAATRGIGDTITGATGSAGKPLGDGLGSIGTGVEDGANRVAKGVENAGQWKS</sequence>
<dbReference type="Pfam" id="PF02776">
    <property type="entry name" value="TPP_enzyme_N"/>
    <property type="match status" value="1"/>
</dbReference>
<organism evidence="13 14">
    <name type="scientific">Aspergillus oryzae</name>
    <name type="common">Yellow koji mold</name>
    <dbReference type="NCBI Taxonomy" id="5062"/>
    <lineage>
        <taxon>Eukaryota</taxon>
        <taxon>Fungi</taxon>
        <taxon>Dikarya</taxon>
        <taxon>Ascomycota</taxon>
        <taxon>Pezizomycotina</taxon>
        <taxon>Eurotiomycetes</taxon>
        <taxon>Eurotiomycetidae</taxon>
        <taxon>Eurotiales</taxon>
        <taxon>Aspergillaceae</taxon>
        <taxon>Aspergillus</taxon>
        <taxon>Aspergillus subgen. Circumdati</taxon>
    </lineage>
</organism>
<feature type="region of interest" description="Disordered" evidence="9">
    <location>
        <begin position="663"/>
        <end position="694"/>
    </location>
</feature>
<proteinExistence type="inferred from homology"/>
<evidence type="ECO:0000256" key="8">
    <source>
        <dbReference type="ARBA" id="ARBA00023239"/>
    </source>
</evidence>
<dbReference type="InterPro" id="IPR011766">
    <property type="entry name" value="TPP_enzyme_TPP-bd"/>
</dbReference>
<dbReference type="Gene3D" id="3.40.50.1220">
    <property type="entry name" value="TPP-binding domain"/>
    <property type="match status" value="1"/>
</dbReference>
<comment type="caution">
    <text evidence="13">The sequence shown here is derived from an EMBL/GenBank/DDBJ whole genome shotgun (WGS) entry which is preliminary data.</text>
</comment>
<dbReference type="CDD" id="cd02005">
    <property type="entry name" value="TPP_PDC_IPDC"/>
    <property type="match status" value="1"/>
</dbReference>
<name>A0AAN4YCW0_ASPOZ</name>
<dbReference type="GO" id="GO:0030976">
    <property type="term" value="F:thiamine pyrophosphate binding"/>
    <property type="evidence" value="ECO:0007669"/>
    <property type="project" value="InterPro"/>
</dbReference>
<dbReference type="InterPro" id="IPR012001">
    <property type="entry name" value="Thiamin_PyroP_enz_TPP-bd_dom"/>
</dbReference>
<keyword evidence="5" id="KW-0210">Decarboxylase</keyword>
<dbReference type="GO" id="GO:0005829">
    <property type="term" value="C:cytosol"/>
    <property type="evidence" value="ECO:0007669"/>
    <property type="project" value="TreeGrafter"/>
</dbReference>
<dbReference type="InterPro" id="IPR029061">
    <property type="entry name" value="THDP-binding"/>
</dbReference>
<dbReference type="Pfam" id="PF00205">
    <property type="entry name" value="TPP_enzyme_M"/>
    <property type="match status" value="1"/>
</dbReference>
<feature type="domain" description="Thiamine pyrophosphate enzyme N-terminal TPP-binding" evidence="12">
    <location>
        <begin position="156"/>
        <end position="207"/>
    </location>
</feature>
<evidence type="ECO:0000256" key="3">
    <source>
        <dbReference type="ARBA" id="ARBA00014422"/>
    </source>
</evidence>
<evidence type="ECO:0000313" key="14">
    <source>
        <dbReference type="Proteomes" id="UP001165205"/>
    </source>
</evidence>
<dbReference type="SUPFAM" id="SSF52518">
    <property type="entry name" value="Thiamin diphosphate-binding fold (THDP-binding)"/>
    <property type="match status" value="2"/>
</dbReference>
<feature type="compositionally biased region" description="Low complexity" evidence="9">
    <location>
        <begin position="681"/>
        <end position="694"/>
    </location>
</feature>
<evidence type="ECO:0000256" key="1">
    <source>
        <dbReference type="ARBA" id="ARBA00001964"/>
    </source>
</evidence>
<accession>A0AAN4YCW0</accession>
<evidence type="ECO:0000256" key="4">
    <source>
        <dbReference type="ARBA" id="ARBA00022723"/>
    </source>
</evidence>
<dbReference type="InterPro" id="IPR047214">
    <property type="entry name" value="TPP_PDC_IPDC"/>
</dbReference>
<protein>
    <recommendedName>
        <fullName evidence="3">Pyruvate decarboxylase</fullName>
    </recommendedName>
</protein>
<dbReference type="EMBL" id="BSYA01000012">
    <property type="protein sequence ID" value="GMG24547.1"/>
    <property type="molecule type" value="Genomic_DNA"/>
</dbReference>
<dbReference type="CDD" id="cd07038">
    <property type="entry name" value="TPP_PYR_PDC_IPDC_like"/>
    <property type="match status" value="1"/>
</dbReference>
<dbReference type="PANTHER" id="PTHR43452">
    <property type="entry name" value="PYRUVATE DECARBOXYLASE"/>
    <property type="match status" value="1"/>
</dbReference>
<dbReference type="PANTHER" id="PTHR43452:SF11">
    <property type="entry name" value="PYRUVATE DECARBOXYLASE"/>
    <property type="match status" value="1"/>
</dbReference>
<evidence type="ECO:0000259" key="11">
    <source>
        <dbReference type="Pfam" id="PF02775"/>
    </source>
</evidence>
<evidence type="ECO:0000256" key="6">
    <source>
        <dbReference type="ARBA" id="ARBA00022842"/>
    </source>
</evidence>
<dbReference type="AlphaFoldDB" id="A0AAN4YCW0"/>
<evidence type="ECO:0000313" key="13">
    <source>
        <dbReference type="EMBL" id="GMG24547.1"/>
    </source>
</evidence>
<evidence type="ECO:0000256" key="9">
    <source>
        <dbReference type="SAM" id="MobiDB-lite"/>
    </source>
</evidence>
<keyword evidence="4" id="KW-0479">Metal-binding</keyword>
<comment type="cofactor">
    <cofactor evidence="1">
        <name>thiamine diphosphate</name>
        <dbReference type="ChEBI" id="CHEBI:58937"/>
    </cofactor>
</comment>
<reference evidence="13" key="1">
    <citation type="submission" date="2023-04" db="EMBL/GenBank/DDBJ databases">
        <title>Aspergillus oryzae NBRC 4228.</title>
        <authorList>
            <person name="Ichikawa N."/>
            <person name="Sato H."/>
            <person name="Tonouchi N."/>
        </authorList>
    </citation>
    <scope>NUCLEOTIDE SEQUENCE</scope>
    <source>
        <strain evidence="13">NBRC 4228</strain>
    </source>
</reference>
<dbReference type="GO" id="GO:0000287">
    <property type="term" value="F:magnesium ion binding"/>
    <property type="evidence" value="ECO:0007669"/>
    <property type="project" value="InterPro"/>
</dbReference>
<dbReference type="FunFam" id="3.40.50.970:FF:000024">
    <property type="entry name" value="Pyruvate decarboxylase isozyme"/>
    <property type="match status" value="1"/>
</dbReference>
<evidence type="ECO:0000256" key="2">
    <source>
        <dbReference type="ARBA" id="ARBA00007812"/>
    </source>
</evidence>
<feature type="domain" description="Thiamine pyrophosphate enzyme TPP-binding" evidence="11">
    <location>
        <begin position="489"/>
        <end position="623"/>
    </location>
</feature>
<dbReference type="Proteomes" id="UP001165205">
    <property type="component" value="Unassembled WGS sequence"/>
</dbReference>
<dbReference type="GO" id="GO:0004737">
    <property type="term" value="F:pyruvate decarboxylase activity"/>
    <property type="evidence" value="ECO:0007669"/>
    <property type="project" value="TreeGrafter"/>
</dbReference>
<evidence type="ECO:0000256" key="7">
    <source>
        <dbReference type="ARBA" id="ARBA00023052"/>
    </source>
</evidence>
<keyword evidence="8" id="KW-0456">Lyase</keyword>
<evidence type="ECO:0000256" key="5">
    <source>
        <dbReference type="ARBA" id="ARBA00022793"/>
    </source>
</evidence>